<dbReference type="Proteomes" id="UP000004259">
    <property type="component" value="Unassembled WGS sequence"/>
</dbReference>
<reference evidence="1 2" key="1">
    <citation type="submission" date="2011-02" db="EMBL/GenBank/DDBJ databases">
        <authorList>
            <person name="Nelson K.E."/>
            <person name="Sutton G."/>
            <person name="Torralba M."/>
            <person name="Durkin S."/>
            <person name="Harkins D."/>
            <person name="Montgomery R."/>
            <person name="Ziemer C."/>
            <person name="Klaassens E."/>
            <person name="Ocuiv P."/>
            <person name="Morrison M."/>
        </authorList>
    </citation>
    <scope>NUCLEOTIDE SEQUENCE [LARGE SCALE GENOMIC DNA]</scope>
    <source>
        <strain evidence="1 2">8</strain>
    </source>
</reference>
<sequence length="143" mass="16555">MYKIIRAVCCYFPNRKECFKTAIEKILAESENYYIKACYERAELYSKADGRCITTVGDHYGDPSDALIDKNERFCVTVGCGYIVYLLRPPFEPYTYGNETARWYEGGRSADHTHYIEKVRQLSDDTIELTDENGNIDIIEIFA</sequence>
<accession>E9SGG8</accession>
<dbReference type="eggNOG" id="ENOG503300F">
    <property type="taxonomic scope" value="Bacteria"/>
</dbReference>
<evidence type="ECO:0000313" key="1">
    <source>
        <dbReference type="EMBL" id="EGC01637.1"/>
    </source>
</evidence>
<protein>
    <submittedName>
        <fullName evidence="1">Conserved domain protein</fullName>
    </submittedName>
</protein>
<dbReference type="AlphaFoldDB" id="E9SGG8"/>
<evidence type="ECO:0000313" key="2">
    <source>
        <dbReference type="Proteomes" id="UP000004259"/>
    </source>
</evidence>
<comment type="caution">
    <text evidence="1">The sequence shown here is derived from an EMBL/GenBank/DDBJ whole genome shotgun (WGS) entry which is preliminary data.</text>
</comment>
<dbReference type="OrthoDB" id="2087931at2"/>
<proteinExistence type="predicted"/>
<keyword evidence="2" id="KW-1185">Reference proteome</keyword>
<dbReference type="RefSeq" id="WP_002852409.1">
    <property type="nucleotide sequence ID" value="NZ_ADKM02000123.1"/>
</dbReference>
<dbReference type="EMBL" id="ADKM02000123">
    <property type="protein sequence ID" value="EGC01637.1"/>
    <property type="molecule type" value="Genomic_DNA"/>
</dbReference>
<organism evidence="1 2">
    <name type="scientific">Ruminococcus albus 8</name>
    <dbReference type="NCBI Taxonomy" id="246199"/>
    <lineage>
        <taxon>Bacteria</taxon>
        <taxon>Bacillati</taxon>
        <taxon>Bacillota</taxon>
        <taxon>Clostridia</taxon>
        <taxon>Eubacteriales</taxon>
        <taxon>Oscillospiraceae</taxon>
        <taxon>Ruminococcus</taxon>
    </lineage>
</organism>
<gene>
    <name evidence="1" type="ORF">CUS_6387</name>
</gene>
<name>E9SGG8_RUMAL</name>